<dbReference type="GO" id="GO:0003882">
    <property type="term" value="F:CDP-diacylglycerol-serine O-phosphatidyltransferase activity"/>
    <property type="evidence" value="ECO:0007669"/>
    <property type="project" value="UniProtKB-EC"/>
</dbReference>
<dbReference type="NCBIfam" id="NF006946">
    <property type="entry name" value="PRK09428.1"/>
    <property type="match status" value="1"/>
</dbReference>
<evidence type="ECO:0000313" key="9">
    <source>
        <dbReference type="EMBL" id="MBR7799743.1"/>
    </source>
</evidence>
<evidence type="ECO:0000259" key="8">
    <source>
        <dbReference type="SMART" id="SM00155"/>
    </source>
</evidence>
<dbReference type="InterPro" id="IPR001736">
    <property type="entry name" value="PLipase_D/transphosphatidylase"/>
</dbReference>
<dbReference type="InterPro" id="IPR025202">
    <property type="entry name" value="PLD-like_dom"/>
</dbReference>
<dbReference type="AlphaFoldDB" id="A0A941IDA0"/>
<organism evidence="9 10">
    <name type="scientific">Undibacterium fentianense</name>
    <dbReference type="NCBI Taxonomy" id="2828728"/>
    <lineage>
        <taxon>Bacteria</taxon>
        <taxon>Pseudomonadati</taxon>
        <taxon>Pseudomonadota</taxon>
        <taxon>Betaproteobacteria</taxon>
        <taxon>Burkholderiales</taxon>
        <taxon>Oxalobacteraceae</taxon>
        <taxon>Undibacterium</taxon>
    </lineage>
</organism>
<keyword evidence="6" id="KW-0594">Phospholipid biosynthesis</keyword>
<feature type="domain" description="PLD phosphodiesterase" evidence="8">
    <location>
        <begin position="354"/>
        <end position="381"/>
    </location>
</feature>
<dbReference type="PANTHER" id="PTHR12586:SF1">
    <property type="entry name" value="CDP-DIACYLGLYCEROL--GLYCEROL-3-PHOSPHATE 3-PHOSPHATIDYLTRANSFERASE, MITOCHONDRIAL"/>
    <property type="match status" value="1"/>
</dbReference>
<comment type="similarity">
    <text evidence="1">Belongs to the CDP-alcohol phosphatidyltransferase class-II family.</text>
</comment>
<evidence type="ECO:0000256" key="3">
    <source>
        <dbReference type="ARBA" id="ARBA00022679"/>
    </source>
</evidence>
<dbReference type="GO" id="GO:0005829">
    <property type="term" value="C:cytosol"/>
    <property type="evidence" value="ECO:0007669"/>
    <property type="project" value="TreeGrafter"/>
</dbReference>
<dbReference type="Pfam" id="PF13091">
    <property type="entry name" value="PLDc_2"/>
    <property type="match status" value="2"/>
</dbReference>
<comment type="caution">
    <text evidence="9">The sequence shown here is derived from an EMBL/GenBank/DDBJ whole genome shotgun (WGS) entry which is preliminary data.</text>
</comment>
<evidence type="ECO:0000256" key="1">
    <source>
        <dbReference type="ARBA" id="ARBA00010682"/>
    </source>
</evidence>
<keyword evidence="10" id="KW-1185">Reference proteome</keyword>
<protein>
    <submittedName>
        <fullName evidence="9">CDP-diacylglycerol--serine O-phosphatidyltransferase</fullName>
        <ecNumber evidence="9">2.7.8.8</ecNumber>
    </submittedName>
</protein>
<dbReference type="GO" id="GO:0032049">
    <property type="term" value="P:cardiolipin biosynthetic process"/>
    <property type="evidence" value="ECO:0007669"/>
    <property type="project" value="InterPro"/>
</dbReference>
<keyword evidence="7" id="KW-1208">Phospholipid metabolism</keyword>
<dbReference type="SUPFAM" id="SSF56024">
    <property type="entry name" value="Phospholipase D/nuclease"/>
    <property type="match status" value="2"/>
</dbReference>
<evidence type="ECO:0000256" key="6">
    <source>
        <dbReference type="ARBA" id="ARBA00023209"/>
    </source>
</evidence>
<dbReference type="CDD" id="cd09136">
    <property type="entry name" value="PLDc_PSS_G_neg_2"/>
    <property type="match status" value="1"/>
</dbReference>
<evidence type="ECO:0000256" key="4">
    <source>
        <dbReference type="ARBA" id="ARBA00022737"/>
    </source>
</evidence>
<sequence>MPLFKPKPTFNDFAAIPLGSQAIQILHSAAAFRVALLDQIANARKRIYLCSLYLQNDAAGQLILDALYTAKRNNPNVDIQIFVDWHRAQRGLIGEKTIPGKQMGNAAWYQTQSTLHQYSIPIFGVPVQTRELFGVLHLKGSVIDDTVLYTGASVNDVYLHYAEKYRYDRYWLIQQADLADCMVDWMRHHFIGSPSVHRLDQASLPTTKTIRKEIRASRDQLKKTQYVVQRNQDRADLTSLRVTPIVGMGKGNRLNRSICQLLASAKYQIVICTPYFNFPREMTREVNRALARGVKVRIIVGDKTANDFYIPPDQVFKPIACLPYLYEMNLRRFAKNHQYDITSGGLEICLWKDAEHTYHLKGVWIDQLYTLVTGNNLNPRAFRLDLENALLFTDPRGELIERRDAELAEIMVHTQTIASYKKIERLQDYPPQVKRVLQRLSRTRLDMLAYRVL</sequence>
<reference evidence="9" key="1">
    <citation type="submission" date="2021-04" db="EMBL/GenBank/DDBJ databases">
        <title>novel species isolated from subtropical streams in China.</title>
        <authorList>
            <person name="Lu H."/>
        </authorList>
    </citation>
    <scope>NUCLEOTIDE SEQUENCE</scope>
    <source>
        <strain evidence="9">FT137W</strain>
    </source>
</reference>
<dbReference type="RefSeq" id="WP_212674863.1">
    <property type="nucleotide sequence ID" value="NZ_JAGSPJ010000002.1"/>
</dbReference>
<proteinExistence type="inferred from homology"/>
<dbReference type="EC" id="2.7.8.8" evidence="9"/>
<dbReference type="CDD" id="cd09134">
    <property type="entry name" value="PLDc_PSS_G_neg_1"/>
    <property type="match status" value="1"/>
</dbReference>
<accession>A0A941IDA0</accession>
<dbReference type="GO" id="GO:0008444">
    <property type="term" value="F:CDP-diacylglycerol-glycerol-3-phosphate 3-phosphatidyltransferase activity"/>
    <property type="evidence" value="ECO:0007669"/>
    <property type="project" value="InterPro"/>
</dbReference>
<dbReference type="SMART" id="SM00155">
    <property type="entry name" value="PLDc"/>
    <property type="match status" value="2"/>
</dbReference>
<evidence type="ECO:0000256" key="7">
    <source>
        <dbReference type="ARBA" id="ARBA00023264"/>
    </source>
</evidence>
<feature type="domain" description="PLD phosphodiesterase" evidence="8">
    <location>
        <begin position="132"/>
        <end position="158"/>
    </location>
</feature>
<evidence type="ECO:0000256" key="5">
    <source>
        <dbReference type="ARBA" id="ARBA00023098"/>
    </source>
</evidence>
<evidence type="ECO:0000313" key="10">
    <source>
        <dbReference type="Proteomes" id="UP000678545"/>
    </source>
</evidence>
<dbReference type="PANTHER" id="PTHR12586">
    <property type="entry name" value="CDP-DIACYLGLYCEROL--SERINE O-PHOSPHATIDYLTRANSFERASE"/>
    <property type="match status" value="1"/>
</dbReference>
<evidence type="ECO:0000256" key="2">
    <source>
        <dbReference type="ARBA" id="ARBA00022516"/>
    </source>
</evidence>
<dbReference type="EMBL" id="JAGSPJ010000002">
    <property type="protein sequence ID" value="MBR7799743.1"/>
    <property type="molecule type" value="Genomic_DNA"/>
</dbReference>
<dbReference type="InterPro" id="IPR016270">
    <property type="entry name" value="PGS1"/>
</dbReference>
<name>A0A941IDA0_9BURK</name>
<keyword evidence="2" id="KW-0444">Lipid biosynthesis</keyword>
<keyword evidence="5" id="KW-0443">Lipid metabolism</keyword>
<dbReference type="Proteomes" id="UP000678545">
    <property type="component" value="Unassembled WGS sequence"/>
</dbReference>
<gene>
    <name evidence="9" type="primary">pssA</name>
    <name evidence="9" type="ORF">KDM90_07010</name>
</gene>
<dbReference type="PIRSF" id="PIRSF000850">
    <property type="entry name" value="Phospholipase_D_PSS"/>
    <property type="match status" value="1"/>
</dbReference>
<keyword evidence="3 9" id="KW-0808">Transferase</keyword>
<dbReference type="Gene3D" id="3.30.870.10">
    <property type="entry name" value="Endonuclease Chain A"/>
    <property type="match status" value="2"/>
</dbReference>
<keyword evidence="4" id="KW-0677">Repeat</keyword>